<keyword evidence="3" id="KW-1185">Reference proteome</keyword>
<dbReference type="EMBL" id="CCKQ01006515">
    <property type="protein sequence ID" value="CDW77833.1"/>
    <property type="molecule type" value="Genomic_DNA"/>
</dbReference>
<protein>
    <submittedName>
        <fullName evidence="2">Uncharacterized protein</fullName>
    </submittedName>
</protein>
<evidence type="ECO:0000313" key="3">
    <source>
        <dbReference type="Proteomes" id="UP000039865"/>
    </source>
</evidence>
<name>A0A078AAK9_STYLE</name>
<evidence type="ECO:0000256" key="1">
    <source>
        <dbReference type="SAM" id="MobiDB-lite"/>
    </source>
</evidence>
<organism evidence="2 3">
    <name type="scientific">Stylonychia lemnae</name>
    <name type="common">Ciliate</name>
    <dbReference type="NCBI Taxonomy" id="5949"/>
    <lineage>
        <taxon>Eukaryota</taxon>
        <taxon>Sar</taxon>
        <taxon>Alveolata</taxon>
        <taxon>Ciliophora</taxon>
        <taxon>Intramacronucleata</taxon>
        <taxon>Spirotrichea</taxon>
        <taxon>Stichotrichia</taxon>
        <taxon>Sporadotrichida</taxon>
        <taxon>Oxytrichidae</taxon>
        <taxon>Stylonychinae</taxon>
        <taxon>Stylonychia</taxon>
    </lineage>
</organism>
<feature type="region of interest" description="Disordered" evidence="1">
    <location>
        <begin position="1"/>
        <end position="65"/>
    </location>
</feature>
<dbReference type="Proteomes" id="UP000039865">
    <property type="component" value="Unassembled WGS sequence"/>
</dbReference>
<gene>
    <name evidence="2" type="primary">Contig3697.g3946</name>
    <name evidence="2" type="ORF">STYLEM_6799</name>
</gene>
<feature type="compositionally biased region" description="Polar residues" evidence="1">
    <location>
        <begin position="37"/>
        <end position="50"/>
    </location>
</feature>
<dbReference type="AlphaFoldDB" id="A0A078AAK9"/>
<proteinExistence type="predicted"/>
<dbReference type="InParanoid" id="A0A078AAK9"/>
<reference evidence="2 3" key="1">
    <citation type="submission" date="2014-06" db="EMBL/GenBank/DDBJ databases">
        <authorList>
            <person name="Swart Estienne"/>
        </authorList>
    </citation>
    <scope>NUCLEOTIDE SEQUENCE [LARGE SCALE GENOMIC DNA]</scope>
    <source>
        <strain evidence="2 3">130c</strain>
    </source>
</reference>
<sequence length="65" mass="7212">MNQFLDIGKQSSSSKENTTTKKKKSGGIYLNDGGYVLQNQPSEIQEVSSYQEDDDASNIKHSNLD</sequence>
<accession>A0A078AAK9</accession>
<evidence type="ECO:0000313" key="2">
    <source>
        <dbReference type="EMBL" id="CDW77833.1"/>
    </source>
</evidence>